<dbReference type="EMBL" id="CYZR01000002">
    <property type="protein sequence ID" value="CUN61714.1"/>
    <property type="molecule type" value="Genomic_DNA"/>
</dbReference>
<proteinExistence type="predicted"/>
<reference evidence="2 3" key="1">
    <citation type="submission" date="2015-09" db="EMBL/GenBank/DDBJ databases">
        <authorList>
            <consortium name="Pathogen Informatics"/>
        </authorList>
    </citation>
    <scope>NUCLEOTIDE SEQUENCE [LARGE SCALE GENOMIC DNA]</scope>
    <source>
        <strain evidence="2 3">2789STDY5834858</strain>
    </source>
</reference>
<gene>
    <name evidence="2" type="ORF">ERS852473_00640</name>
</gene>
<evidence type="ECO:0000313" key="3">
    <source>
        <dbReference type="Proteomes" id="UP000095488"/>
    </source>
</evidence>
<accession>A0ABM9UPN9</accession>
<dbReference type="PANTHER" id="PTHR39085:SF1">
    <property type="entry name" value="SLL0924 PROTEIN"/>
    <property type="match status" value="1"/>
</dbReference>
<comment type="caution">
    <text evidence="2">The sequence shown here is derived from an EMBL/GenBank/DDBJ whole genome shotgun (WGS) entry which is preliminary data.</text>
</comment>
<feature type="transmembrane region" description="Helical" evidence="1">
    <location>
        <begin position="36"/>
        <end position="54"/>
    </location>
</feature>
<feature type="transmembrane region" description="Helical" evidence="1">
    <location>
        <begin position="12"/>
        <end position="30"/>
    </location>
</feature>
<dbReference type="InterPro" id="IPR019250">
    <property type="entry name" value="DUF2227_metal-bd"/>
</dbReference>
<dbReference type="PANTHER" id="PTHR39085">
    <property type="entry name" value="SLL0924 PROTEIN"/>
    <property type="match status" value="1"/>
</dbReference>
<keyword evidence="1" id="KW-1133">Transmembrane helix</keyword>
<keyword evidence="1" id="KW-0472">Membrane</keyword>
<dbReference type="Pfam" id="PF09988">
    <property type="entry name" value="DUF2227"/>
    <property type="match status" value="1"/>
</dbReference>
<evidence type="ECO:0000256" key="1">
    <source>
        <dbReference type="SAM" id="Phobius"/>
    </source>
</evidence>
<organism evidence="2 3">
    <name type="scientific">Sarcina ventriculi</name>
    <name type="common">Clostridium ventriculi</name>
    <dbReference type="NCBI Taxonomy" id="1267"/>
    <lineage>
        <taxon>Bacteria</taxon>
        <taxon>Bacillati</taxon>
        <taxon>Bacillota</taxon>
        <taxon>Clostridia</taxon>
        <taxon>Eubacteriales</taxon>
        <taxon>Clostridiaceae</taxon>
        <taxon>Sarcina</taxon>
    </lineage>
</organism>
<feature type="transmembrane region" description="Helical" evidence="1">
    <location>
        <begin position="140"/>
        <end position="165"/>
    </location>
</feature>
<protein>
    <submittedName>
        <fullName evidence="2">Uncharacterized metal-binding protein (DUF2227)</fullName>
    </submittedName>
</protein>
<feature type="transmembrane region" description="Helical" evidence="1">
    <location>
        <begin position="100"/>
        <end position="120"/>
    </location>
</feature>
<evidence type="ECO:0000313" key="2">
    <source>
        <dbReference type="EMBL" id="CUN61714.1"/>
    </source>
</evidence>
<name>A0ABM9UPN9_SARVE</name>
<keyword evidence="1" id="KW-0812">Transmembrane</keyword>
<dbReference type="RefSeq" id="WP_055257575.1">
    <property type="nucleotide sequence ID" value="NZ_BCMV01000029.1"/>
</dbReference>
<dbReference type="Proteomes" id="UP000095488">
    <property type="component" value="Unassembled WGS sequence"/>
</dbReference>
<keyword evidence="3" id="KW-1185">Reference proteome</keyword>
<sequence>MASGKTHDKITLIFSPLVAIIFLLLDISFFGKNGAIFLTLIGVASYIFGGYMFSGDLDIKSNEFKRWGKVKFIWIPYQRFFKHRSIFSHGFILGPLIRILYLYSMFIIIFSLLYSFSIIKISPPSIIKENIKFILSNDKIFLNIFLALFIGSGLHTITDIITTSFKKKTSSKKKNYKKKKIIKK</sequence>